<feature type="region of interest" description="Disordered" evidence="1">
    <location>
        <begin position="45"/>
        <end position="83"/>
    </location>
</feature>
<accession>A0A8H3RKG7</accession>
<name>A0A8H3RKG7_9EURO</name>
<feature type="compositionally biased region" description="Basic and acidic residues" evidence="1">
    <location>
        <begin position="66"/>
        <end position="79"/>
    </location>
</feature>
<sequence>MRIRSLVWTCRDDLSSSPLTLSSTFNDTRKIKNLDLRTAILQHTGDGRERREGVRGSLAPGLGDLGQERRFSHGRETDKSNSGIAALAHVESCAGAAGAAGGL</sequence>
<gene>
    <name evidence="2" type="ORF">IFM46972_00119</name>
</gene>
<evidence type="ECO:0000256" key="1">
    <source>
        <dbReference type="SAM" id="MobiDB-lite"/>
    </source>
</evidence>
<comment type="caution">
    <text evidence="2">The sequence shown here is derived from an EMBL/GenBank/DDBJ whole genome shotgun (WGS) entry which is preliminary data.</text>
</comment>
<evidence type="ECO:0000313" key="2">
    <source>
        <dbReference type="EMBL" id="GFF22097.1"/>
    </source>
</evidence>
<dbReference type="AlphaFoldDB" id="A0A8H3RKG7"/>
<feature type="compositionally biased region" description="Basic and acidic residues" evidence="1">
    <location>
        <begin position="45"/>
        <end position="54"/>
    </location>
</feature>
<reference evidence="2 3" key="1">
    <citation type="submission" date="2020-01" db="EMBL/GenBank/DDBJ databases">
        <title>Draft genome sequence of Aspergillus udagawae IFM 46972.</title>
        <authorList>
            <person name="Takahashi H."/>
            <person name="Yaguchi T."/>
        </authorList>
    </citation>
    <scope>NUCLEOTIDE SEQUENCE [LARGE SCALE GENOMIC DNA]</scope>
    <source>
        <strain evidence="2 3">IFM 46972</strain>
    </source>
</reference>
<organism evidence="2 3">
    <name type="scientific">Aspergillus udagawae</name>
    <dbReference type="NCBI Taxonomy" id="91492"/>
    <lineage>
        <taxon>Eukaryota</taxon>
        <taxon>Fungi</taxon>
        <taxon>Dikarya</taxon>
        <taxon>Ascomycota</taxon>
        <taxon>Pezizomycotina</taxon>
        <taxon>Eurotiomycetes</taxon>
        <taxon>Eurotiomycetidae</taxon>
        <taxon>Eurotiales</taxon>
        <taxon>Aspergillaceae</taxon>
        <taxon>Aspergillus</taxon>
        <taxon>Aspergillus subgen. Fumigati</taxon>
    </lineage>
</organism>
<evidence type="ECO:0000313" key="3">
    <source>
        <dbReference type="Proteomes" id="UP000465221"/>
    </source>
</evidence>
<protein>
    <submittedName>
        <fullName evidence="2">Uncharacterized protein</fullName>
    </submittedName>
</protein>
<dbReference type="EMBL" id="BLKC01000001">
    <property type="protein sequence ID" value="GFF22097.1"/>
    <property type="molecule type" value="Genomic_DNA"/>
</dbReference>
<proteinExistence type="predicted"/>
<dbReference type="Proteomes" id="UP000465221">
    <property type="component" value="Unassembled WGS sequence"/>
</dbReference>